<dbReference type="Pfam" id="PF02631">
    <property type="entry name" value="RecX_HTH2"/>
    <property type="match status" value="1"/>
</dbReference>
<sequence length="213" mass="25566">MNRITTVEVQKRNKKRVNVFVDDEFAFACDAELIYKYNIKKDEFIDLEGIKNIIEEENFIQCRNSALKIVERSYKTEKEIVEKLLVKGYDKKSIERAIDFLKEYNFINDKMYAEHYVNDKIKQQGKNKIYYTLIKKGISQDYLKEKLDKVQTSTEREIALELCRKKYEILSKRETDKYKISQKLFRFLAAKGYDFDLINEIVKKIINLDNYLE</sequence>
<dbReference type="InterPro" id="IPR053924">
    <property type="entry name" value="RecX_HTH_2nd"/>
</dbReference>
<dbReference type="GO" id="GO:0005737">
    <property type="term" value="C:cytoplasm"/>
    <property type="evidence" value="ECO:0007669"/>
    <property type="project" value="UniProtKB-SubCell"/>
</dbReference>
<evidence type="ECO:0000256" key="2">
    <source>
        <dbReference type="ARBA" id="ARBA00009695"/>
    </source>
</evidence>
<gene>
    <name evidence="5" type="primary">recX</name>
    <name evidence="9" type="ORF">CPJCM30710_13250</name>
</gene>
<dbReference type="GO" id="GO:0006282">
    <property type="term" value="P:regulation of DNA repair"/>
    <property type="evidence" value="ECO:0007669"/>
    <property type="project" value="UniProtKB-UniRule"/>
</dbReference>
<dbReference type="InterPro" id="IPR053925">
    <property type="entry name" value="RecX_HTH_3rd"/>
</dbReference>
<dbReference type="InterPro" id="IPR036388">
    <property type="entry name" value="WH-like_DNA-bd_sf"/>
</dbReference>
<dbReference type="Pfam" id="PF21982">
    <property type="entry name" value="RecX_HTH1"/>
    <property type="match status" value="1"/>
</dbReference>
<comment type="similarity">
    <text evidence="2 5">Belongs to the RecX family.</text>
</comment>
<evidence type="ECO:0000256" key="3">
    <source>
        <dbReference type="ARBA" id="ARBA00018111"/>
    </source>
</evidence>
<dbReference type="Proteomes" id="UP000679179">
    <property type="component" value="Unassembled WGS sequence"/>
</dbReference>
<keyword evidence="10" id="KW-1185">Reference proteome</keyword>
<reference evidence="9" key="1">
    <citation type="submission" date="2021-03" db="EMBL/GenBank/DDBJ databases">
        <title>Taxonomic study of Clostridium polyendosporum from meadow-gley soil under rice.</title>
        <authorList>
            <person name="Kobayashi H."/>
            <person name="Tanizawa Y."/>
            <person name="Yagura M."/>
        </authorList>
    </citation>
    <scope>NUCLEOTIDE SEQUENCE</scope>
    <source>
        <strain evidence="9">JCM 30710</strain>
    </source>
</reference>
<evidence type="ECO:0000256" key="5">
    <source>
        <dbReference type="HAMAP-Rule" id="MF_01114"/>
    </source>
</evidence>
<comment type="subcellular location">
    <subcellularLocation>
        <location evidence="1 5">Cytoplasm</location>
    </subcellularLocation>
</comment>
<evidence type="ECO:0000259" key="7">
    <source>
        <dbReference type="Pfam" id="PF21981"/>
    </source>
</evidence>
<comment type="function">
    <text evidence="5">Modulates RecA activity.</text>
</comment>
<evidence type="ECO:0000259" key="6">
    <source>
        <dbReference type="Pfam" id="PF02631"/>
    </source>
</evidence>
<evidence type="ECO:0000256" key="4">
    <source>
        <dbReference type="ARBA" id="ARBA00022490"/>
    </source>
</evidence>
<name>A0A919RYL2_9CLOT</name>
<feature type="domain" description="RecX third three-helical" evidence="7">
    <location>
        <begin position="155"/>
        <end position="201"/>
    </location>
</feature>
<dbReference type="PANTHER" id="PTHR33602:SF1">
    <property type="entry name" value="REGULATORY PROTEIN RECX FAMILY PROTEIN"/>
    <property type="match status" value="1"/>
</dbReference>
<dbReference type="RefSeq" id="WP_212903383.1">
    <property type="nucleotide sequence ID" value="NZ_BOPZ01000008.1"/>
</dbReference>
<keyword evidence="4 5" id="KW-0963">Cytoplasm</keyword>
<evidence type="ECO:0000259" key="8">
    <source>
        <dbReference type="Pfam" id="PF21982"/>
    </source>
</evidence>
<protein>
    <recommendedName>
        <fullName evidence="3 5">Regulatory protein RecX</fullName>
    </recommendedName>
</protein>
<comment type="caution">
    <text evidence="9">The sequence shown here is derived from an EMBL/GenBank/DDBJ whole genome shotgun (WGS) entry which is preliminary data.</text>
</comment>
<dbReference type="InterPro" id="IPR003783">
    <property type="entry name" value="Regulatory_RecX"/>
</dbReference>
<feature type="domain" description="RecX second three-helical" evidence="6">
    <location>
        <begin position="108"/>
        <end position="144"/>
    </location>
</feature>
<dbReference type="Gene3D" id="1.10.10.10">
    <property type="entry name" value="Winged helix-like DNA-binding domain superfamily/Winged helix DNA-binding domain"/>
    <property type="match status" value="3"/>
</dbReference>
<organism evidence="9 10">
    <name type="scientific">Clostridium polyendosporum</name>
    <dbReference type="NCBI Taxonomy" id="69208"/>
    <lineage>
        <taxon>Bacteria</taxon>
        <taxon>Bacillati</taxon>
        <taxon>Bacillota</taxon>
        <taxon>Clostridia</taxon>
        <taxon>Eubacteriales</taxon>
        <taxon>Clostridiaceae</taxon>
        <taxon>Clostridium</taxon>
    </lineage>
</organism>
<accession>A0A919RYL2</accession>
<dbReference type="AlphaFoldDB" id="A0A919RYL2"/>
<dbReference type="InterPro" id="IPR053926">
    <property type="entry name" value="RecX_HTH_1st"/>
</dbReference>
<evidence type="ECO:0000313" key="9">
    <source>
        <dbReference type="EMBL" id="GIM28659.1"/>
    </source>
</evidence>
<evidence type="ECO:0000256" key="1">
    <source>
        <dbReference type="ARBA" id="ARBA00004496"/>
    </source>
</evidence>
<proteinExistence type="inferred from homology"/>
<dbReference type="Pfam" id="PF21981">
    <property type="entry name" value="RecX_HTH3"/>
    <property type="match status" value="1"/>
</dbReference>
<dbReference type="NCBIfam" id="NF001058">
    <property type="entry name" value="PRK00117.4-1"/>
    <property type="match status" value="1"/>
</dbReference>
<evidence type="ECO:0000313" key="10">
    <source>
        <dbReference type="Proteomes" id="UP000679179"/>
    </source>
</evidence>
<dbReference type="PANTHER" id="PTHR33602">
    <property type="entry name" value="REGULATORY PROTEIN RECX FAMILY PROTEIN"/>
    <property type="match status" value="1"/>
</dbReference>
<dbReference type="EMBL" id="BOPZ01000008">
    <property type="protein sequence ID" value="GIM28659.1"/>
    <property type="molecule type" value="Genomic_DNA"/>
</dbReference>
<dbReference type="HAMAP" id="MF_01114">
    <property type="entry name" value="RecX"/>
    <property type="match status" value="1"/>
</dbReference>
<feature type="domain" description="RecX first three-helical" evidence="8">
    <location>
        <begin position="62"/>
        <end position="101"/>
    </location>
</feature>